<comment type="caution">
    <text evidence="1">The sequence shown here is derived from an EMBL/GenBank/DDBJ whole genome shotgun (WGS) entry which is preliminary data.</text>
</comment>
<dbReference type="Proteomes" id="UP001283361">
    <property type="component" value="Unassembled WGS sequence"/>
</dbReference>
<gene>
    <name evidence="1" type="ORF">RRG08_000428</name>
</gene>
<proteinExistence type="predicted"/>
<reference evidence="1" key="1">
    <citation type="journal article" date="2023" name="G3 (Bethesda)">
        <title>A reference genome for the long-term kleptoplast-retaining sea slug Elysia crispata morphotype clarki.</title>
        <authorList>
            <person name="Eastman K.E."/>
            <person name="Pendleton A.L."/>
            <person name="Shaikh M.A."/>
            <person name="Suttiyut T."/>
            <person name="Ogas R."/>
            <person name="Tomko P."/>
            <person name="Gavelis G."/>
            <person name="Widhalm J.R."/>
            <person name="Wisecaver J.H."/>
        </authorList>
    </citation>
    <scope>NUCLEOTIDE SEQUENCE</scope>
    <source>
        <strain evidence="1">ECLA1</strain>
    </source>
</reference>
<accession>A0AAE1CWP7</accession>
<organism evidence="1 2">
    <name type="scientific">Elysia crispata</name>
    <name type="common">lettuce slug</name>
    <dbReference type="NCBI Taxonomy" id="231223"/>
    <lineage>
        <taxon>Eukaryota</taxon>
        <taxon>Metazoa</taxon>
        <taxon>Spiralia</taxon>
        <taxon>Lophotrochozoa</taxon>
        <taxon>Mollusca</taxon>
        <taxon>Gastropoda</taxon>
        <taxon>Heterobranchia</taxon>
        <taxon>Euthyneura</taxon>
        <taxon>Panpulmonata</taxon>
        <taxon>Sacoglossa</taxon>
        <taxon>Placobranchoidea</taxon>
        <taxon>Plakobranchidae</taxon>
        <taxon>Elysia</taxon>
    </lineage>
</organism>
<dbReference type="AlphaFoldDB" id="A0AAE1CWP7"/>
<dbReference type="EMBL" id="JAWDGP010006468">
    <property type="protein sequence ID" value="KAK3740439.1"/>
    <property type="molecule type" value="Genomic_DNA"/>
</dbReference>
<evidence type="ECO:0000313" key="2">
    <source>
        <dbReference type="Proteomes" id="UP001283361"/>
    </source>
</evidence>
<name>A0AAE1CWP7_9GAST</name>
<sequence length="93" mass="10578">MSATLKDFTADVKDKLKLKDIASNVKDKIKSAFDKIGKRDLEDFKINAVAEEKSSNRSSDNGPWLSTIDQCKKRATPGFTVNDIWMQQMQHQM</sequence>
<keyword evidence="2" id="KW-1185">Reference proteome</keyword>
<protein>
    <submittedName>
        <fullName evidence="1">Uncharacterized protein</fullName>
    </submittedName>
</protein>
<evidence type="ECO:0000313" key="1">
    <source>
        <dbReference type="EMBL" id="KAK3740439.1"/>
    </source>
</evidence>